<evidence type="ECO:0000313" key="7">
    <source>
        <dbReference type="EMBL" id="CAK0892591.1"/>
    </source>
</evidence>
<feature type="compositionally biased region" description="Pro residues" evidence="5">
    <location>
        <begin position="198"/>
        <end position="224"/>
    </location>
</feature>
<accession>A0ABN9X0B7</accession>
<keyword evidence="1" id="KW-0507">mRNA processing</keyword>
<evidence type="ECO:0000313" key="8">
    <source>
        <dbReference type="Proteomes" id="UP001189429"/>
    </source>
</evidence>
<feature type="region of interest" description="Disordered" evidence="5">
    <location>
        <begin position="193"/>
        <end position="224"/>
    </location>
</feature>
<reference evidence="7" key="1">
    <citation type="submission" date="2023-10" db="EMBL/GenBank/DDBJ databases">
        <authorList>
            <person name="Chen Y."/>
            <person name="Shah S."/>
            <person name="Dougan E. K."/>
            <person name="Thang M."/>
            <person name="Chan C."/>
        </authorList>
    </citation>
    <scope>NUCLEOTIDE SEQUENCE [LARGE SCALE GENOMIC DNA]</scope>
</reference>
<name>A0ABN9X0B7_9DINO</name>
<proteinExistence type="predicted"/>
<dbReference type="EMBL" id="CAUYUJ010019635">
    <property type="protein sequence ID" value="CAK0892591.1"/>
    <property type="molecule type" value="Genomic_DNA"/>
</dbReference>
<dbReference type="Gene3D" id="3.30.70.330">
    <property type="match status" value="1"/>
</dbReference>
<evidence type="ECO:0000256" key="5">
    <source>
        <dbReference type="SAM" id="MobiDB-lite"/>
    </source>
</evidence>
<dbReference type="InterPro" id="IPR000504">
    <property type="entry name" value="RRM_dom"/>
</dbReference>
<gene>
    <name evidence="7" type="ORF">PCOR1329_LOCUS72214</name>
</gene>
<dbReference type="SUPFAM" id="SSF54928">
    <property type="entry name" value="RNA-binding domain, RBD"/>
    <property type="match status" value="1"/>
</dbReference>
<dbReference type="InterPro" id="IPR035979">
    <property type="entry name" value="RBD_domain_sf"/>
</dbReference>
<evidence type="ECO:0000256" key="1">
    <source>
        <dbReference type="ARBA" id="ARBA00022664"/>
    </source>
</evidence>
<dbReference type="PANTHER" id="PTHR23139">
    <property type="entry name" value="RNA-BINDING PROTEIN"/>
    <property type="match status" value="1"/>
</dbReference>
<dbReference type="PROSITE" id="PS50102">
    <property type="entry name" value="RRM"/>
    <property type="match status" value="1"/>
</dbReference>
<keyword evidence="8" id="KW-1185">Reference proteome</keyword>
<keyword evidence="3" id="KW-0508">mRNA splicing</keyword>
<evidence type="ECO:0000256" key="4">
    <source>
        <dbReference type="PROSITE-ProRule" id="PRU00176"/>
    </source>
</evidence>
<organism evidence="7 8">
    <name type="scientific">Prorocentrum cordatum</name>
    <dbReference type="NCBI Taxonomy" id="2364126"/>
    <lineage>
        <taxon>Eukaryota</taxon>
        <taxon>Sar</taxon>
        <taxon>Alveolata</taxon>
        <taxon>Dinophyceae</taxon>
        <taxon>Prorocentrales</taxon>
        <taxon>Prorocentraceae</taxon>
        <taxon>Prorocentrum</taxon>
    </lineage>
</organism>
<dbReference type="InterPro" id="IPR012677">
    <property type="entry name" value="Nucleotide-bd_a/b_plait_sf"/>
</dbReference>
<sequence length="252" mass="27453">MGAFAFVEFQDEMLASTAMLFSGFELCGRSAGMGRPQGYLPPPNGEAPALDVTPLRQRGLLPVAPSNSMCGKNQREGKLRELYFGNLVRGKTSPDVILKLIDPVAKRLAEWREQEGHAVTNVNVGPEGTYAFVQFQSIQLATKIMQIFDGQEVFGRVLRVRRTNTFEEAAKGELKAVEALQALLPEKVASTSRTAPFLMPPPPPGPPPEPAELPPEQLPLDAPPAPPEVQEIFITVVNASAGRFQQISCRFS</sequence>
<evidence type="ECO:0000256" key="3">
    <source>
        <dbReference type="ARBA" id="ARBA00023187"/>
    </source>
</evidence>
<keyword evidence="2 4" id="KW-0694">RNA-binding</keyword>
<evidence type="ECO:0000256" key="2">
    <source>
        <dbReference type="ARBA" id="ARBA00022884"/>
    </source>
</evidence>
<dbReference type="Proteomes" id="UP001189429">
    <property type="component" value="Unassembled WGS sequence"/>
</dbReference>
<comment type="caution">
    <text evidence="7">The sequence shown here is derived from an EMBL/GenBank/DDBJ whole genome shotgun (WGS) entry which is preliminary data.</text>
</comment>
<feature type="domain" description="RRM" evidence="6">
    <location>
        <begin position="80"/>
        <end position="165"/>
    </location>
</feature>
<evidence type="ECO:0000259" key="6">
    <source>
        <dbReference type="PROSITE" id="PS50102"/>
    </source>
</evidence>
<protein>
    <recommendedName>
        <fullName evidence="6">RRM domain-containing protein</fullName>
    </recommendedName>
</protein>